<evidence type="ECO:0000259" key="2">
    <source>
        <dbReference type="Pfam" id="PF00144"/>
    </source>
</evidence>
<evidence type="ECO:0000313" key="4">
    <source>
        <dbReference type="Proteomes" id="UP000245119"/>
    </source>
</evidence>
<dbReference type="Pfam" id="PF00144">
    <property type="entry name" value="Beta-lactamase"/>
    <property type="match status" value="1"/>
</dbReference>
<dbReference type="OrthoDB" id="5946976at2759"/>
<gene>
    <name evidence="3" type="ORF">C0Q70_19576</name>
</gene>
<organism evidence="3 4">
    <name type="scientific">Pomacea canaliculata</name>
    <name type="common">Golden apple snail</name>
    <dbReference type="NCBI Taxonomy" id="400727"/>
    <lineage>
        <taxon>Eukaryota</taxon>
        <taxon>Metazoa</taxon>
        <taxon>Spiralia</taxon>
        <taxon>Lophotrochozoa</taxon>
        <taxon>Mollusca</taxon>
        <taxon>Gastropoda</taxon>
        <taxon>Caenogastropoda</taxon>
        <taxon>Architaenioglossa</taxon>
        <taxon>Ampullarioidea</taxon>
        <taxon>Ampullariidae</taxon>
        <taxon>Pomacea</taxon>
    </lineage>
</organism>
<comment type="caution">
    <text evidence="3">The sequence shown here is derived from an EMBL/GenBank/DDBJ whole genome shotgun (WGS) entry which is preliminary data.</text>
</comment>
<name>A0A2T7NJQ4_POMCA</name>
<dbReference type="PANTHER" id="PTHR46825">
    <property type="entry name" value="D-ALANYL-D-ALANINE-CARBOXYPEPTIDASE/ENDOPEPTIDASE AMPH"/>
    <property type="match status" value="1"/>
</dbReference>
<evidence type="ECO:0000256" key="1">
    <source>
        <dbReference type="SAM" id="MobiDB-lite"/>
    </source>
</evidence>
<dbReference type="PANTHER" id="PTHR46825:SF9">
    <property type="entry name" value="BETA-LACTAMASE-RELATED DOMAIN-CONTAINING PROTEIN"/>
    <property type="match status" value="1"/>
</dbReference>
<dbReference type="AlphaFoldDB" id="A0A2T7NJQ4"/>
<feature type="domain" description="Beta-lactamase-related" evidence="2">
    <location>
        <begin position="57"/>
        <end position="347"/>
    </location>
</feature>
<dbReference type="InterPro" id="IPR050491">
    <property type="entry name" value="AmpC-like"/>
</dbReference>
<accession>A0A2T7NJQ4</accession>
<reference evidence="3 4" key="1">
    <citation type="submission" date="2018-04" db="EMBL/GenBank/DDBJ databases">
        <title>The genome of golden apple snail Pomacea canaliculata provides insight into stress tolerance and invasive adaptation.</title>
        <authorList>
            <person name="Liu C."/>
            <person name="Liu B."/>
            <person name="Ren Y."/>
            <person name="Zhang Y."/>
            <person name="Wang H."/>
            <person name="Li S."/>
            <person name="Jiang F."/>
            <person name="Yin L."/>
            <person name="Zhang G."/>
            <person name="Qian W."/>
            <person name="Fan W."/>
        </authorList>
    </citation>
    <scope>NUCLEOTIDE SEQUENCE [LARGE SCALE GENOMIC DNA]</scope>
    <source>
        <strain evidence="3">SZHN2017</strain>
        <tissue evidence="3">Muscle</tissue>
    </source>
</reference>
<dbReference type="InterPro" id="IPR001466">
    <property type="entry name" value="Beta-lactam-related"/>
</dbReference>
<protein>
    <recommendedName>
        <fullName evidence="2">Beta-lactamase-related domain-containing protein</fullName>
    </recommendedName>
</protein>
<feature type="region of interest" description="Disordered" evidence="1">
    <location>
        <begin position="1"/>
        <end position="26"/>
    </location>
</feature>
<dbReference type="Gene3D" id="3.40.710.10">
    <property type="entry name" value="DD-peptidase/beta-lactamase superfamily"/>
    <property type="match status" value="1"/>
</dbReference>
<evidence type="ECO:0000313" key="3">
    <source>
        <dbReference type="EMBL" id="PVD21403.1"/>
    </source>
</evidence>
<dbReference type="InterPro" id="IPR012338">
    <property type="entry name" value="Beta-lactam/transpept-like"/>
</dbReference>
<dbReference type="STRING" id="400727.A0A2T7NJQ4"/>
<dbReference type="EMBL" id="PZQS01000012">
    <property type="protein sequence ID" value="PVD21403.1"/>
    <property type="molecule type" value="Genomic_DNA"/>
</dbReference>
<sequence>MLEANTGEQCCDSLTHPADTKTNPRSPINESAVLVVLVVEDDGVSGQLIGGNAHEAFDKAFRQFLHEHGYRGGAVGALKDGRLVLAKGYGVKHDGTEVKTGGRFPVSSISKSITAVAVLRLVQDGLLDLEDTVFGPQGILHTLTPLNKEWVDHKIRDITVGHLLRHSGGWDQNKGPIFDPVLNEVYHSRGQHVPSISKTMDVPPPLDAATLIRFAISQPLDFTPGTKAVYSNLGYLVLGRVVEETSGLAYEEYVKKFVLNPCGMWHTRVGDPYTAHVLEVPEGKVPASESGHSPPELPLLDLLDSRTVDSTLGWYSTVYDVMRFARCVFDGDRVLNDESLEALLQKQEIEGGPHSPDMWFCAGFHAGAKNVVWQEGDANADDIILYRNLKPDGQQQLPDTWVVMLYGHKLQRLRHKTRVLMGQLGDWLATESSSPLRNLFARDLSDVDAMDDDVLVRFRVDEHHLDAYVSAVQREGYDIRWISPYTHRHHTSFLLVSHRLDVVTASDAAAARSASDFKLDHGLSEDQLLSHKLHMENQGYNITFLQSYHSQSHEAGDCFMAIFRKNAFTSQAQLKYGTDHLPEPYDKLVQMYHEEHFRPLVQSVLPHKGEEEEHFSFIFLQVPGEKPVDFKNYYRLPEARLEPTIVLNSRQGRTLAFLDSYELEGKARFAAVFTNETKARWLFKGGLLQEQAALLIETKLPSDLWPKLIVAHADKNSSEVKFSVFLLSQREDGQTARMDTYLMDHLLPEEESTGSLKRVVVDGSNI</sequence>
<proteinExistence type="predicted"/>
<keyword evidence="4" id="KW-1185">Reference proteome</keyword>
<dbReference type="Proteomes" id="UP000245119">
    <property type="component" value="Linkage Group LG12"/>
</dbReference>
<dbReference type="SUPFAM" id="SSF56601">
    <property type="entry name" value="beta-lactamase/transpeptidase-like"/>
    <property type="match status" value="1"/>
</dbReference>